<dbReference type="PANTHER" id="PTHR22760:SF1">
    <property type="entry name" value="DOL-P-MAN:MAN(7)GLCNAC(2)-PP-DOL ALPHA-1,6-MANNOSYLTRANSFERASE"/>
    <property type="match status" value="1"/>
</dbReference>
<dbReference type="EMBL" id="KN831778">
    <property type="protein sequence ID" value="KIM42275.1"/>
    <property type="molecule type" value="Genomic_DNA"/>
</dbReference>
<comment type="similarity">
    <text evidence="3 12">Belongs to the glycosyltransferase 22 family.</text>
</comment>
<evidence type="ECO:0000256" key="12">
    <source>
        <dbReference type="RuleBase" id="RU363075"/>
    </source>
</evidence>
<dbReference type="GO" id="GO:0006487">
    <property type="term" value="P:protein N-linked glycosylation"/>
    <property type="evidence" value="ECO:0007669"/>
    <property type="project" value="TreeGrafter"/>
</dbReference>
<keyword evidence="14" id="KW-1185">Reference proteome</keyword>
<keyword evidence="9 12" id="KW-0472">Membrane</keyword>
<evidence type="ECO:0000256" key="3">
    <source>
        <dbReference type="ARBA" id="ARBA00007063"/>
    </source>
</evidence>
<dbReference type="Pfam" id="PF03901">
    <property type="entry name" value="Glyco_transf_22"/>
    <property type="match status" value="1"/>
</dbReference>
<dbReference type="OrthoDB" id="19039at2759"/>
<keyword evidence="6 12" id="KW-0812">Transmembrane</keyword>
<feature type="transmembrane region" description="Helical" evidence="12">
    <location>
        <begin position="76"/>
        <end position="91"/>
    </location>
</feature>
<evidence type="ECO:0000256" key="10">
    <source>
        <dbReference type="ARBA" id="ARBA00044721"/>
    </source>
</evidence>
<dbReference type="STRING" id="686832.A0A0C3C078"/>
<dbReference type="HOGENOM" id="CLU_921520_0_0_1"/>
<comment type="function">
    <text evidence="10">Mannosyltransferase that operates in the biosynthetic pathway of dolichol-linked oligosaccharides, the glycan precursors employed in protein asparagine (N)-glycosylation. The assembly of dolichol-linked oligosaccharides begins on the cytosolic side of the endoplasmic reticulum membrane and finishes in its lumen. The sequential addition of sugars to dolichol pyrophosphate produces dolichol-linked oligosaccharides containing fourteen sugars, including two GlcNAcs, nine mannoses and three glucoses. Once assembled, the oligosaccharide is transferred from the lipid to nascent proteins by oligosaccharyltransferases. In the lumen of the endoplasmic reticulum, adds the eighth mannose residue in an alpha-1,6 linkage onto Man(7)GlcNAc(2)-PP-dolichol to produce Man(8)GlcNAc(2)-PP-dolichol.</text>
</comment>
<keyword evidence="7 12" id="KW-0256">Endoplasmic reticulum</keyword>
<dbReference type="GO" id="GO:0005789">
    <property type="term" value="C:endoplasmic reticulum membrane"/>
    <property type="evidence" value="ECO:0007669"/>
    <property type="project" value="UniProtKB-SubCell"/>
</dbReference>
<organism evidence="13 14">
    <name type="scientific">Hebeloma cylindrosporum</name>
    <dbReference type="NCBI Taxonomy" id="76867"/>
    <lineage>
        <taxon>Eukaryota</taxon>
        <taxon>Fungi</taxon>
        <taxon>Dikarya</taxon>
        <taxon>Basidiomycota</taxon>
        <taxon>Agaricomycotina</taxon>
        <taxon>Agaricomycetes</taxon>
        <taxon>Agaricomycetidae</taxon>
        <taxon>Agaricales</taxon>
        <taxon>Agaricineae</taxon>
        <taxon>Hymenogastraceae</taxon>
        <taxon>Hebeloma</taxon>
    </lineage>
</organism>
<name>A0A0C3C078_HEBCY</name>
<protein>
    <recommendedName>
        <fullName evidence="12">Mannosyltransferase</fullName>
        <ecNumber evidence="12">2.4.1.-</ecNumber>
    </recommendedName>
</protein>
<comment type="pathway">
    <text evidence="2">Protein modification; protein glycosylation.</text>
</comment>
<sequence length="302" mass="34291">MFPPALTFVVDSYFWNTYPLWPEFSGIYFNVVEGKSAERGTSPPLTYTTSYLPKLLLGALPLSALGFLADKRIRSLLLPFVGFIALISNLGHKEWRFIVYAVPPFNVAAARGARWMVSYRKNSLLGRVLFLTASGIIVANVIITALFTTASVGNYPGGQALSEFHRIYSANETTRQSFFFVNHYLFIANPLTCHRYTIQPLLASIFLISLPKREPLSSYNSIRRLIIFHRPRMFPDNHGRTTRRKICLRTSFRPPLVLLRISFRKRRRPLCIRTNGRSWRQSTDLTASLSIGSCSKGGKEDC</sequence>
<evidence type="ECO:0000256" key="4">
    <source>
        <dbReference type="ARBA" id="ARBA00022676"/>
    </source>
</evidence>
<dbReference type="GO" id="GO:0052917">
    <property type="term" value="F:dol-P-Man:Man(7)GlcNAc(2)-PP-Dol alpha-1,6-mannosyltransferase activity"/>
    <property type="evidence" value="ECO:0007669"/>
    <property type="project" value="UniProtKB-EC"/>
</dbReference>
<evidence type="ECO:0000256" key="9">
    <source>
        <dbReference type="ARBA" id="ARBA00023136"/>
    </source>
</evidence>
<dbReference type="PANTHER" id="PTHR22760">
    <property type="entry name" value="GLYCOSYLTRANSFERASE"/>
    <property type="match status" value="1"/>
</dbReference>
<evidence type="ECO:0000313" key="13">
    <source>
        <dbReference type="EMBL" id="KIM42275.1"/>
    </source>
</evidence>
<keyword evidence="5" id="KW-0808">Transferase</keyword>
<reference evidence="14" key="2">
    <citation type="submission" date="2015-01" db="EMBL/GenBank/DDBJ databases">
        <title>Evolutionary Origins and Diversification of the Mycorrhizal Mutualists.</title>
        <authorList>
            <consortium name="DOE Joint Genome Institute"/>
            <consortium name="Mycorrhizal Genomics Consortium"/>
            <person name="Kohler A."/>
            <person name="Kuo A."/>
            <person name="Nagy L.G."/>
            <person name="Floudas D."/>
            <person name="Copeland A."/>
            <person name="Barry K.W."/>
            <person name="Cichocki N."/>
            <person name="Veneault-Fourrey C."/>
            <person name="LaButti K."/>
            <person name="Lindquist E.A."/>
            <person name="Lipzen A."/>
            <person name="Lundell T."/>
            <person name="Morin E."/>
            <person name="Murat C."/>
            <person name="Riley R."/>
            <person name="Ohm R."/>
            <person name="Sun H."/>
            <person name="Tunlid A."/>
            <person name="Henrissat B."/>
            <person name="Grigoriev I.V."/>
            <person name="Hibbett D.S."/>
            <person name="Martin F."/>
        </authorList>
    </citation>
    <scope>NUCLEOTIDE SEQUENCE [LARGE SCALE GENOMIC DNA]</scope>
    <source>
        <strain evidence="14">h7</strain>
    </source>
</reference>
<dbReference type="InterPro" id="IPR005599">
    <property type="entry name" value="GPI_mannosylTrfase"/>
</dbReference>
<dbReference type="EC" id="2.4.1.-" evidence="12"/>
<dbReference type="AlphaFoldDB" id="A0A0C3C078"/>
<comment type="subcellular location">
    <subcellularLocation>
        <location evidence="1 12">Endoplasmic reticulum membrane</location>
        <topology evidence="1 12">Multi-pass membrane protein</topology>
    </subcellularLocation>
</comment>
<proteinExistence type="inferred from homology"/>
<comment type="catalytic activity">
    <reaction evidence="11">
        <text>an alpha-D-Man-(1-&gt;2)-alpha-D-Man-(1-&gt;2)-alpha-D-Man-(1-&gt;3)-[alpha-D-Man-(1-&gt;2)-alpha-D-Man-(1-&gt;3)-alpha-D-Man-(1-&gt;6)]-beta-D-Man-(1-&gt;4)-beta-D-GlcNAc-(1-&gt;4)-alpha-D-GlcNAc-diphospho-di-trans,poly-cis-dolichol + a di-trans,poly-cis-dolichyl beta-D-mannosyl phosphate = an alpha-D-Man-(1-&gt;2)-alpha-D-Man-(1-&gt;2)-alpha-D-Man-(1-&gt;3)-[alpha-D-Man-(1-&gt;2)-alpha-D-Man-(1-&gt;3)-[alpha-D-Man-(1-&gt;6)]-alpha-D-Man-(1-&gt;6)]-beta-D-Man-(1-&gt;4)-beta-D-GlcNAc-(1-&gt;4)-alpha-D-GlcNAc-diphospho-di-trans,poly-cis-dolichol + a di-trans,poly-cis-dolichyl phosphate + H(+)</text>
        <dbReference type="Rhea" id="RHEA:29535"/>
        <dbReference type="Rhea" id="RHEA-COMP:19498"/>
        <dbReference type="Rhea" id="RHEA-COMP:19501"/>
        <dbReference type="Rhea" id="RHEA-COMP:19518"/>
        <dbReference type="Rhea" id="RHEA-COMP:19519"/>
        <dbReference type="ChEBI" id="CHEBI:15378"/>
        <dbReference type="ChEBI" id="CHEBI:57683"/>
        <dbReference type="ChEBI" id="CHEBI:58211"/>
        <dbReference type="ChEBI" id="CHEBI:132517"/>
        <dbReference type="ChEBI" id="CHEBI:132519"/>
        <dbReference type="EC" id="2.4.1.260"/>
    </reaction>
    <physiologicalReaction direction="left-to-right" evidence="11">
        <dbReference type="Rhea" id="RHEA:29536"/>
    </physiologicalReaction>
</comment>
<evidence type="ECO:0000256" key="6">
    <source>
        <dbReference type="ARBA" id="ARBA00022692"/>
    </source>
</evidence>
<gene>
    <name evidence="13" type="ORF">M413DRAFT_70811</name>
</gene>
<feature type="transmembrane region" description="Helical" evidence="12">
    <location>
        <begin position="124"/>
        <end position="147"/>
    </location>
</feature>
<keyword evidence="8 12" id="KW-1133">Transmembrane helix</keyword>
<keyword evidence="4 12" id="KW-0328">Glycosyltransferase</keyword>
<evidence type="ECO:0000256" key="1">
    <source>
        <dbReference type="ARBA" id="ARBA00004477"/>
    </source>
</evidence>
<evidence type="ECO:0000313" key="14">
    <source>
        <dbReference type="Proteomes" id="UP000053424"/>
    </source>
</evidence>
<evidence type="ECO:0000256" key="11">
    <source>
        <dbReference type="ARBA" id="ARBA00048899"/>
    </source>
</evidence>
<dbReference type="Proteomes" id="UP000053424">
    <property type="component" value="Unassembled WGS sequence"/>
</dbReference>
<reference evidence="13 14" key="1">
    <citation type="submission" date="2014-04" db="EMBL/GenBank/DDBJ databases">
        <authorList>
            <consortium name="DOE Joint Genome Institute"/>
            <person name="Kuo A."/>
            <person name="Gay G."/>
            <person name="Dore J."/>
            <person name="Kohler A."/>
            <person name="Nagy L.G."/>
            <person name="Floudas D."/>
            <person name="Copeland A."/>
            <person name="Barry K.W."/>
            <person name="Cichocki N."/>
            <person name="Veneault-Fourrey C."/>
            <person name="LaButti K."/>
            <person name="Lindquist E.A."/>
            <person name="Lipzen A."/>
            <person name="Lundell T."/>
            <person name="Morin E."/>
            <person name="Murat C."/>
            <person name="Sun H."/>
            <person name="Tunlid A."/>
            <person name="Henrissat B."/>
            <person name="Grigoriev I.V."/>
            <person name="Hibbett D.S."/>
            <person name="Martin F."/>
            <person name="Nordberg H.P."/>
            <person name="Cantor M.N."/>
            <person name="Hua S.X."/>
        </authorList>
    </citation>
    <scope>NUCLEOTIDE SEQUENCE [LARGE SCALE GENOMIC DNA]</scope>
    <source>
        <strain evidence="14">h7</strain>
    </source>
</reference>
<dbReference type="UniPathway" id="UPA00378"/>
<evidence type="ECO:0000256" key="5">
    <source>
        <dbReference type="ARBA" id="ARBA00022679"/>
    </source>
</evidence>
<evidence type="ECO:0000256" key="8">
    <source>
        <dbReference type="ARBA" id="ARBA00022989"/>
    </source>
</evidence>
<comment type="caution">
    <text evidence="12">Lacks conserved residue(s) required for the propagation of feature annotation.</text>
</comment>
<evidence type="ECO:0000256" key="7">
    <source>
        <dbReference type="ARBA" id="ARBA00022824"/>
    </source>
</evidence>
<accession>A0A0C3C078</accession>
<evidence type="ECO:0000256" key="2">
    <source>
        <dbReference type="ARBA" id="ARBA00004922"/>
    </source>
</evidence>